<evidence type="ECO:0000259" key="9">
    <source>
        <dbReference type="PROSITE" id="PS50093"/>
    </source>
</evidence>
<dbReference type="PANTHER" id="PTHR47466">
    <property type="match status" value="1"/>
</dbReference>
<organism evidence="10 11">
    <name type="scientific">Adhaeribacter soli</name>
    <dbReference type="NCBI Taxonomy" id="2607655"/>
    <lineage>
        <taxon>Bacteria</taxon>
        <taxon>Pseudomonadati</taxon>
        <taxon>Bacteroidota</taxon>
        <taxon>Cytophagia</taxon>
        <taxon>Cytophagales</taxon>
        <taxon>Hymenobacteraceae</taxon>
        <taxon>Adhaeribacter</taxon>
    </lineage>
</organism>
<dbReference type="GO" id="GO:0008237">
    <property type="term" value="F:metallopeptidase activity"/>
    <property type="evidence" value="ECO:0007669"/>
    <property type="project" value="UniProtKB-KW"/>
</dbReference>
<keyword evidence="8" id="KW-1015">Disulfide bond</keyword>
<dbReference type="NCBIfam" id="NF038128">
    <property type="entry name" value="choice_anch_J"/>
    <property type="match status" value="1"/>
</dbReference>
<sequence length="716" mass="76926">MRKKVLFLASAIVLGLSFNEAKSQHIPFRKYCATDSMTAAAMRQYPEYAKGRKEFEAMVRSLNTQSNARRASTPNSTIPVVVHVIHTYGADNITDGQVYDALRIVNEDYSKTNPDTASVIAAYQPRYANVGFEFKLAQKDPNGNCTNGITRTYSTLTDNADNNVKSLIMWDPTKYLNIWVVNRISFGAGGYSYLPCSVPQNIEGIVVLNTQFGSIGKSNGGNFSARTLTHEIGHYMGLPHVWGGSNSPGDPANCGMDDGIADTPNTIGSATQNCLVNANTCGGTNGNPDPDGTMPDNVQNYMDYSNCAMMFTNGQKAVMTAALSMSCRSNLTTPNNLIATGTNPGYTAACAPIADFKASADRVCEGNVVYFNDQSYNIAANSAVSYSWSFPGGTPATSTDPDPMVTYNIPGDYDVVLTTTNAAGTHTITRNQAVRVSPATSIAIAPYQNSFEDPSFPVDPLNAQLSWELIRSGTISWEQTQAAAATGSSSLRMRNRDVSVGTVNTLIMPAVNFNNITGSTLKFKVAYAQRAAVTNDKLSVYFSKDCGRTWALRYNKIGANLSTTGTFLNNFTPNAAQWRQETVALGNYATANTLIKFEITSNSGSSLYLDDIEITGNAISGLEDAQANALNLNVYPNPSNGDATVGFALTGKSDYTLEVLSITGQRIGQALVKQNQEGSQQLKLSSITGQVTLKAGVYLVKLQANGFTTLKKAIVF</sequence>
<dbReference type="GO" id="GO:0006508">
    <property type="term" value="P:proteolysis"/>
    <property type="evidence" value="ECO:0007669"/>
    <property type="project" value="UniProtKB-KW"/>
</dbReference>
<name>A0A5N1IHT9_9BACT</name>
<dbReference type="Pfam" id="PF18911">
    <property type="entry name" value="PKD_4"/>
    <property type="match status" value="1"/>
</dbReference>
<evidence type="ECO:0000256" key="1">
    <source>
        <dbReference type="ARBA" id="ARBA00008721"/>
    </source>
</evidence>
<keyword evidence="3" id="KW-0479">Metal-binding</keyword>
<dbReference type="CDD" id="cd00146">
    <property type="entry name" value="PKD"/>
    <property type="match status" value="1"/>
</dbReference>
<dbReference type="AlphaFoldDB" id="A0A5N1IHT9"/>
<evidence type="ECO:0000256" key="5">
    <source>
        <dbReference type="ARBA" id="ARBA00022801"/>
    </source>
</evidence>
<dbReference type="InterPro" id="IPR013783">
    <property type="entry name" value="Ig-like_fold"/>
</dbReference>
<protein>
    <submittedName>
        <fullName evidence="10">T9SS type A sorting domain-containing protein</fullName>
    </submittedName>
</protein>
<dbReference type="SUPFAM" id="SSF55486">
    <property type="entry name" value="Metalloproteases ('zincins'), catalytic domain"/>
    <property type="match status" value="1"/>
</dbReference>
<evidence type="ECO:0000256" key="6">
    <source>
        <dbReference type="ARBA" id="ARBA00022833"/>
    </source>
</evidence>
<keyword evidence="4" id="KW-0732">Signal</keyword>
<dbReference type="EMBL" id="VTWT01000013">
    <property type="protein sequence ID" value="KAA9325202.1"/>
    <property type="molecule type" value="Genomic_DNA"/>
</dbReference>
<evidence type="ECO:0000256" key="4">
    <source>
        <dbReference type="ARBA" id="ARBA00022729"/>
    </source>
</evidence>
<dbReference type="Pfam" id="PF18962">
    <property type="entry name" value="Por_Secre_tail"/>
    <property type="match status" value="1"/>
</dbReference>
<dbReference type="Pfam" id="PF05572">
    <property type="entry name" value="Peptidase_M43"/>
    <property type="match status" value="1"/>
</dbReference>
<gene>
    <name evidence="10" type="ORF">F0P94_18425</name>
</gene>
<dbReference type="PANTHER" id="PTHR47466:SF1">
    <property type="entry name" value="METALLOPROTEASE MEP1 (AFU_ORTHOLOGUE AFUA_1G07730)-RELATED"/>
    <property type="match status" value="1"/>
</dbReference>
<dbReference type="InterPro" id="IPR022409">
    <property type="entry name" value="PKD/Chitinase_dom"/>
</dbReference>
<proteinExistence type="inferred from homology"/>
<dbReference type="Gene3D" id="3.40.390.10">
    <property type="entry name" value="Collagenase (Catalytic Domain)"/>
    <property type="match status" value="1"/>
</dbReference>
<dbReference type="PROSITE" id="PS50093">
    <property type="entry name" value="PKD"/>
    <property type="match status" value="1"/>
</dbReference>
<dbReference type="SUPFAM" id="SSF49899">
    <property type="entry name" value="Concanavalin A-like lectins/glucanases"/>
    <property type="match status" value="1"/>
</dbReference>
<evidence type="ECO:0000256" key="8">
    <source>
        <dbReference type="ARBA" id="ARBA00023157"/>
    </source>
</evidence>
<keyword evidence="5" id="KW-0378">Hydrolase</keyword>
<dbReference type="InterPro" id="IPR008754">
    <property type="entry name" value="Peptidase_M43"/>
</dbReference>
<accession>A0A5N1IHT9</accession>
<dbReference type="InterPro" id="IPR000601">
    <property type="entry name" value="PKD_dom"/>
</dbReference>
<keyword evidence="6" id="KW-0862">Zinc</keyword>
<dbReference type="GO" id="GO:0004553">
    <property type="term" value="F:hydrolase activity, hydrolyzing O-glycosyl compounds"/>
    <property type="evidence" value="ECO:0007669"/>
    <property type="project" value="UniProtKB-ARBA"/>
</dbReference>
<reference evidence="10 11" key="1">
    <citation type="submission" date="2019-09" db="EMBL/GenBank/DDBJ databases">
        <title>Genome sequence of Adhaeribacter sp. M2.</title>
        <authorList>
            <person name="Srinivasan S."/>
        </authorList>
    </citation>
    <scope>NUCLEOTIDE SEQUENCE [LARGE SCALE GENOMIC DNA]</scope>
    <source>
        <strain evidence="10 11">M2</strain>
    </source>
</reference>
<dbReference type="Proteomes" id="UP000326570">
    <property type="component" value="Unassembled WGS sequence"/>
</dbReference>
<dbReference type="Gene3D" id="2.60.120.260">
    <property type="entry name" value="Galactose-binding domain-like"/>
    <property type="match status" value="1"/>
</dbReference>
<dbReference type="InterPro" id="IPR024079">
    <property type="entry name" value="MetalloPept_cat_dom_sf"/>
</dbReference>
<evidence type="ECO:0000256" key="7">
    <source>
        <dbReference type="ARBA" id="ARBA00023049"/>
    </source>
</evidence>
<feature type="domain" description="PKD" evidence="9">
    <location>
        <begin position="380"/>
        <end position="441"/>
    </location>
</feature>
<dbReference type="InterPro" id="IPR035986">
    <property type="entry name" value="PKD_dom_sf"/>
</dbReference>
<evidence type="ECO:0000313" key="11">
    <source>
        <dbReference type="Proteomes" id="UP000326570"/>
    </source>
</evidence>
<comment type="caution">
    <text evidence="10">The sequence shown here is derived from an EMBL/GenBank/DDBJ whole genome shotgun (WGS) entry which is preliminary data.</text>
</comment>
<comment type="similarity">
    <text evidence="1">Belongs to the peptidase M43B family.</text>
</comment>
<dbReference type="NCBIfam" id="TIGR04183">
    <property type="entry name" value="Por_Secre_tail"/>
    <property type="match status" value="1"/>
</dbReference>
<dbReference type="GO" id="GO:0046872">
    <property type="term" value="F:metal ion binding"/>
    <property type="evidence" value="ECO:0007669"/>
    <property type="project" value="UniProtKB-KW"/>
</dbReference>
<keyword evidence="7" id="KW-0482">Metalloprotease</keyword>
<dbReference type="RefSeq" id="WP_150905825.1">
    <property type="nucleotide sequence ID" value="NZ_VTWT01000013.1"/>
</dbReference>
<evidence type="ECO:0000256" key="3">
    <source>
        <dbReference type="ARBA" id="ARBA00022723"/>
    </source>
</evidence>
<dbReference type="GO" id="GO:0005975">
    <property type="term" value="P:carbohydrate metabolic process"/>
    <property type="evidence" value="ECO:0007669"/>
    <property type="project" value="UniProtKB-ARBA"/>
</dbReference>
<keyword evidence="2" id="KW-0645">Protease</keyword>
<dbReference type="SUPFAM" id="SSF49299">
    <property type="entry name" value="PKD domain"/>
    <property type="match status" value="1"/>
</dbReference>
<keyword evidence="11" id="KW-1185">Reference proteome</keyword>
<dbReference type="InterPro" id="IPR026444">
    <property type="entry name" value="Secre_tail"/>
</dbReference>
<evidence type="ECO:0000256" key="2">
    <source>
        <dbReference type="ARBA" id="ARBA00022670"/>
    </source>
</evidence>
<dbReference type="InterPro" id="IPR013320">
    <property type="entry name" value="ConA-like_dom_sf"/>
</dbReference>
<dbReference type="Gene3D" id="2.60.40.10">
    <property type="entry name" value="Immunoglobulins"/>
    <property type="match status" value="1"/>
</dbReference>
<evidence type="ECO:0000313" key="10">
    <source>
        <dbReference type="EMBL" id="KAA9325202.1"/>
    </source>
</evidence>
<dbReference type="SMART" id="SM00089">
    <property type="entry name" value="PKD"/>
    <property type="match status" value="1"/>
</dbReference>